<organism evidence="2">
    <name type="scientific">Ixodes scapularis</name>
    <name type="common">Black-legged tick</name>
    <name type="synonym">Deer tick</name>
    <dbReference type="NCBI Taxonomy" id="6945"/>
    <lineage>
        <taxon>Eukaryota</taxon>
        <taxon>Metazoa</taxon>
        <taxon>Ecdysozoa</taxon>
        <taxon>Arthropoda</taxon>
        <taxon>Chelicerata</taxon>
        <taxon>Arachnida</taxon>
        <taxon>Acari</taxon>
        <taxon>Parasitiformes</taxon>
        <taxon>Ixodida</taxon>
        <taxon>Ixodoidea</taxon>
        <taxon>Ixodidae</taxon>
        <taxon>Ixodinae</taxon>
        <taxon>Ixodes</taxon>
    </lineage>
</organism>
<proteinExistence type="predicted"/>
<name>A0A4D5RB24_IXOSC</name>
<reference evidence="2" key="1">
    <citation type="submission" date="2019-04" db="EMBL/GenBank/DDBJ databases">
        <title>An insight into the mialome of Ixodes scapularis.</title>
        <authorList>
            <person name="Ribeiro J.M."/>
            <person name="Mather T.N."/>
            <person name="Karim S."/>
        </authorList>
    </citation>
    <scope>NUCLEOTIDE SEQUENCE</scope>
</reference>
<evidence type="ECO:0000256" key="1">
    <source>
        <dbReference type="SAM" id="Phobius"/>
    </source>
</evidence>
<evidence type="ECO:0000313" key="2">
    <source>
        <dbReference type="EMBL" id="MOY34295.1"/>
    </source>
</evidence>
<keyword evidence="1" id="KW-1133">Transmembrane helix</keyword>
<dbReference type="AlphaFoldDB" id="A0A4D5RB24"/>
<dbReference type="EMBL" id="GHJT01000324">
    <property type="protein sequence ID" value="MOY34295.1"/>
    <property type="molecule type" value="Transcribed_RNA"/>
</dbReference>
<keyword evidence="1" id="KW-0812">Transmembrane</keyword>
<protein>
    <submittedName>
        <fullName evidence="2">Uncharacterized protein</fullName>
    </submittedName>
</protein>
<keyword evidence="1" id="KW-0472">Membrane</keyword>
<feature type="transmembrane region" description="Helical" evidence="1">
    <location>
        <begin position="15"/>
        <end position="35"/>
    </location>
</feature>
<accession>A0A4D5RB24</accession>
<sequence length="70" mass="8343">MSYCWQCIRLWRLNGYYNLQNVLFFFFIISISFGGSNSESNLWTRPNTMFHSPVVECSSCMRSTSRKRRS</sequence>